<accession>A0A4P6EXG1</accession>
<comment type="similarity">
    <text evidence="1">Belongs to the LysR transcriptional regulatory family.</text>
</comment>
<dbReference type="PANTHER" id="PTHR30126:SF40">
    <property type="entry name" value="HTH-TYPE TRANSCRIPTIONAL REGULATOR GLTR"/>
    <property type="match status" value="1"/>
</dbReference>
<evidence type="ECO:0000256" key="3">
    <source>
        <dbReference type="ARBA" id="ARBA00023125"/>
    </source>
</evidence>
<sequence length="320" mass="36645">MKVLEKLETFLVLAECGSYTEAAKKMYCSQPTISNHIQQLEEHYQTKLIERRGKKAELTEQGEIVLEYARKLTCLIAESETMVRKSQQKQERIMSLYVSNYISEYFFGRILSHYHGAYPSQLLEIYTYCYSDLRTALLEGKADFAFLPLYDDSLLAAEFDAVPLFEEELVFVISPSHPWKSRKMIYKREFSRQTILLPSSPFICSTIKQELQEHAQARFLQMSNFGTIKQSVQAGIGTAFLPYEAVRSELETGQLLTIPIASLQLIRSNGLVVRKGKRLSEAEYNFCGQVRQFFSQYYQRPAPVQAGRTPHQNVPAPGAS</sequence>
<dbReference type="Gene3D" id="3.40.190.10">
    <property type="entry name" value="Periplasmic binding protein-like II"/>
    <property type="match status" value="2"/>
</dbReference>
<dbReference type="SUPFAM" id="SSF53850">
    <property type="entry name" value="Periplasmic binding protein-like II"/>
    <property type="match status" value="1"/>
</dbReference>
<dbReference type="RefSeq" id="WP_129442105.1">
    <property type="nucleotide sequence ID" value="NZ_CP035492.1"/>
</dbReference>
<keyword evidence="2" id="KW-0805">Transcription regulation</keyword>
<keyword evidence="4" id="KW-0804">Transcription</keyword>
<keyword evidence="3" id="KW-0238">DNA-binding</keyword>
<reference evidence="6 7" key="1">
    <citation type="submission" date="2019-01" db="EMBL/GenBank/DDBJ databases">
        <title>Genome sequencing of strain FW100M-2.</title>
        <authorList>
            <person name="Heo J."/>
            <person name="Kim S.-J."/>
            <person name="Kim J.-S."/>
            <person name="Hong S.-B."/>
            <person name="Kwon S.-W."/>
        </authorList>
    </citation>
    <scope>NUCLEOTIDE SEQUENCE [LARGE SCALE GENOMIC DNA]</scope>
    <source>
        <strain evidence="6 7">FW100M-2</strain>
    </source>
</reference>
<dbReference type="Pfam" id="PF03466">
    <property type="entry name" value="LysR_substrate"/>
    <property type="match status" value="1"/>
</dbReference>
<evidence type="ECO:0000256" key="4">
    <source>
        <dbReference type="ARBA" id="ARBA00023163"/>
    </source>
</evidence>
<organism evidence="6 7">
    <name type="scientific">Paenibacillus protaetiae</name>
    <dbReference type="NCBI Taxonomy" id="2509456"/>
    <lineage>
        <taxon>Bacteria</taxon>
        <taxon>Bacillati</taxon>
        <taxon>Bacillota</taxon>
        <taxon>Bacilli</taxon>
        <taxon>Bacillales</taxon>
        <taxon>Paenibacillaceae</taxon>
        <taxon>Paenibacillus</taxon>
    </lineage>
</organism>
<gene>
    <name evidence="6" type="ORF">ET464_14655</name>
</gene>
<dbReference type="InterPro" id="IPR005119">
    <property type="entry name" value="LysR_subst-bd"/>
</dbReference>
<dbReference type="KEGG" id="pprt:ET464_14655"/>
<evidence type="ECO:0000313" key="7">
    <source>
        <dbReference type="Proteomes" id="UP000293568"/>
    </source>
</evidence>
<dbReference type="OrthoDB" id="9785745at2"/>
<protein>
    <submittedName>
        <fullName evidence="6">LysR family transcriptional regulator</fullName>
    </submittedName>
</protein>
<dbReference type="GO" id="GO:0000976">
    <property type="term" value="F:transcription cis-regulatory region binding"/>
    <property type="evidence" value="ECO:0007669"/>
    <property type="project" value="TreeGrafter"/>
</dbReference>
<evidence type="ECO:0000313" key="6">
    <source>
        <dbReference type="EMBL" id="QAY67446.1"/>
    </source>
</evidence>
<dbReference type="Proteomes" id="UP000293568">
    <property type="component" value="Chromosome"/>
</dbReference>
<dbReference type="PRINTS" id="PR00039">
    <property type="entry name" value="HTHLYSR"/>
</dbReference>
<dbReference type="FunFam" id="1.10.10.10:FF:000001">
    <property type="entry name" value="LysR family transcriptional regulator"/>
    <property type="match status" value="1"/>
</dbReference>
<dbReference type="InterPro" id="IPR000847">
    <property type="entry name" value="LysR_HTH_N"/>
</dbReference>
<name>A0A4P6EXG1_9BACL</name>
<dbReference type="GO" id="GO:0003700">
    <property type="term" value="F:DNA-binding transcription factor activity"/>
    <property type="evidence" value="ECO:0007669"/>
    <property type="project" value="InterPro"/>
</dbReference>
<dbReference type="EMBL" id="CP035492">
    <property type="protein sequence ID" value="QAY67446.1"/>
    <property type="molecule type" value="Genomic_DNA"/>
</dbReference>
<evidence type="ECO:0000259" key="5">
    <source>
        <dbReference type="PROSITE" id="PS50931"/>
    </source>
</evidence>
<feature type="domain" description="HTH lysR-type" evidence="5">
    <location>
        <begin position="1"/>
        <end position="59"/>
    </location>
</feature>
<dbReference type="CDD" id="cd05466">
    <property type="entry name" value="PBP2_LTTR_substrate"/>
    <property type="match status" value="1"/>
</dbReference>
<dbReference type="Pfam" id="PF00126">
    <property type="entry name" value="HTH_1"/>
    <property type="match status" value="1"/>
</dbReference>
<keyword evidence="7" id="KW-1185">Reference proteome</keyword>
<dbReference type="Gene3D" id="1.10.10.10">
    <property type="entry name" value="Winged helix-like DNA-binding domain superfamily/Winged helix DNA-binding domain"/>
    <property type="match status" value="1"/>
</dbReference>
<dbReference type="InterPro" id="IPR036390">
    <property type="entry name" value="WH_DNA-bd_sf"/>
</dbReference>
<evidence type="ECO:0000256" key="1">
    <source>
        <dbReference type="ARBA" id="ARBA00009437"/>
    </source>
</evidence>
<evidence type="ECO:0000256" key="2">
    <source>
        <dbReference type="ARBA" id="ARBA00023015"/>
    </source>
</evidence>
<dbReference type="PROSITE" id="PS50931">
    <property type="entry name" value="HTH_LYSR"/>
    <property type="match status" value="1"/>
</dbReference>
<dbReference type="InterPro" id="IPR036388">
    <property type="entry name" value="WH-like_DNA-bd_sf"/>
</dbReference>
<dbReference type="SUPFAM" id="SSF46785">
    <property type="entry name" value="Winged helix' DNA-binding domain"/>
    <property type="match status" value="1"/>
</dbReference>
<dbReference type="AlphaFoldDB" id="A0A4P6EXG1"/>
<dbReference type="PANTHER" id="PTHR30126">
    <property type="entry name" value="HTH-TYPE TRANSCRIPTIONAL REGULATOR"/>
    <property type="match status" value="1"/>
</dbReference>
<proteinExistence type="inferred from homology"/>